<feature type="transmembrane region" description="Helical" evidence="7">
    <location>
        <begin position="377"/>
        <end position="397"/>
    </location>
</feature>
<sequence>MEMEMDEVMAGRAFEDEEDDHKREGTVWTATAHVITAVIGSGVLALGWSVAQLGWMMGPLTVVAFAWVTYYTANLLSDCHRSPHPTTGHRNHTYIDAVRACLGPQKVLICGVAQYSNLVGTLIGYTITSAISMMAIKRSDCFHENGHNSRCGVSGNLYVALFGVLEVILSQLPSLEKISWLSILAAIMSFAYSFIGLGLSIAMVICHGDIRGTLFGVKVGINDIPLTARTWNAFQALGNIAFAYTYALVLIEIQDTLKSSPPENKAMKRASLYGIGITAIFYFSIGSAGYAAFGNDAPGNMLTGFGFYEPFWLIDIANLFIVIHLVGAYQVFSQPVFAAWEMYLSSKWSQNSIVHSTYNVKLPLVPSTSFNFTLSKLISRTLLVIIVTLVAMTFPFFNAVNGLIGAIAFWPLQVYFPTTMYISQMKVKKGTQKWIFLKTLSVCCFFVSLIAVVGSVAGIVDSLKHATPFQTMY</sequence>
<feature type="transmembrane region" description="Helical" evidence="7">
    <location>
        <begin position="403"/>
        <end position="423"/>
    </location>
</feature>
<dbReference type="GO" id="GO:0003333">
    <property type="term" value="P:amino acid transmembrane transport"/>
    <property type="evidence" value="ECO:0000318"/>
    <property type="project" value="GO_Central"/>
</dbReference>
<feature type="transmembrane region" description="Helical" evidence="7">
    <location>
        <begin position="157"/>
        <end position="174"/>
    </location>
</feature>
<feature type="transmembrane region" description="Helical" evidence="7">
    <location>
        <begin position="311"/>
        <end position="332"/>
    </location>
</feature>
<dbReference type="STRING" id="13333.U5DCU8"/>
<name>U5DCU8_AMBTC</name>
<dbReference type="OrthoDB" id="40134at2759"/>
<dbReference type="GO" id="GO:0016020">
    <property type="term" value="C:membrane"/>
    <property type="evidence" value="ECO:0000318"/>
    <property type="project" value="GO_Central"/>
</dbReference>
<accession>U5DCU8</accession>
<dbReference type="Pfam" id="PF01490">
    <property type="entry name" value="Aa_trans"/>
    <property type="match status" value="1"/>
</dbReference>
<evidence type="ECO:0000256" key="1">
    <source>
        <dbReference type="ARBA" id="ARBA00004370"/>
    </source>
</evidence>
<keyword evidence="6 7" id="KW-0472">Membrane</keyword>
<evidence type="ECO:0000256" key="2">
    <source>
        <dbReference type="ARBA" id="ARBA00022448"/>
    </source>
</evidence>
<dbReference type="InterPro" id="IPR013057">
    <property type="entry name" value="AA_transpt_TM"/>
</dbReference>
<keyword evidence="10" id="KW-1185">Reference proteome</keyword>
<proteinExistence type="predicted"/>
<organism evidence="9 10">
    <name type="scientific">Amborella trichopoda</name>
    <dbReference type="NCBI Taxonomy" id="13333"/>
    <lineage>
        <taxon>Eukaryota</taxon>
        <taxon>Viridiplantae</taxon>
        <taxon>Streptophyta</taxon>
        <taxon>Embryophyta</taxon>
        <taxon>Tracheophyta</taxon>
        <taxon>Spermatophyta</taxon>
        <taxon>Magnoliopsida</taxon>
        <taxon>Amborellales</taxon>
        <taxon>Amborellaceae</taxon>
        <taxon>Amborella</taxon>
    </lineage>
</organism>
<keyword evidence="2" id="KW-0813">Transport</keyword>
<evidence type="ECO:0000256" key="3">
    <source>
        <dbReference type="ARBA" id="ARBA00022692"/>
    </source>
</evidence>
<dbReference type="HOGENOM" id="CLU_031247_4_1_1"/>
<feature type="transmembrane region" description="Helical" evidence="7">
    <location>
        <begin position="180"/>
        <end position="205"/>
    </location>
</feature>
<evidence type="ECO:0000256" key="6">
    <source>
        <dbReference type="ARBA" id="ARBA00023136"/>
    </source>
</evidence>
<dbReference type="Gramene" id="ERN20020">
    <property type="protein sequence ID" value="ERN20020"/>
    <property type="gene ID" value="AMTR_s00071p00166670"/>
</dbReference>
<evidence type="ECO:0000256" key="7">
    <source>
        <dbReference type="SAM" id="Phobius"/>
    </source>
</evidence>
<comment type="subcellular location">
    <subcellularLocation>
        <location evidence="1">Membrane</location>
    </subcellularLocation>
</comment>
<evidence type="ECO:0000256" key="5">
    <source>
        <dbReference type="ARBA" id="ARBA00022989"/>
    </source>
</evidence>
<feature type="transmembrane region" description="Helical" evidence="7">
    <location>
        <begin position="53"/>
        <end position="73"/>
    </location>
</feature>
<feature type="transmembrane region" description="Helical" evidence="7">
    <location>
        <begin position="435"/>
        <end position="460"/>
    </location>
</feature>
<dbReference type="GO" id="GO:0015171">
    <property type="term" value="F:amino acid transmembrane transporter activity"/>
    <property type="evidence" value="ECO:0000318"/>
    <property type="project" value="GO_Central"/>
</dbReference>
<gene>
    <name evidence="9" type="ORF">AMTR_s00071p00166670</name>
</gene>
<dbReference type="PANTHER" id="PTHR48017">
    <property type="entry name" value="OS05G0424000 PROTEIN-RELATED"/>
    <property type="match status" value="1"/>
</dbReference>
<feature type="transmembrane region" description="Helical" evidence="7">
    <location>
        <begin position="270"/>
        <end position="291"/>
    </location>
</feature>
<feature type="transmembrane region" description="Helical" evidence="7">
    <location>
        <begin position="115"/>
        <end position="136"/>
    </location>
</feature>
<feature type="transmembrane region" description="Helical" evidence="7">
    <location>
        <begin position="27"/>
        <end position="46"/>
    </location>
</feature>
<dbReference type="AlphaFoldDB" id="U5DCU8"/>
<dbReference type="Proteomes" id="UP000017836">
    <property type="component" value="Unassembled WGS sequence"/>
</dbReference>
<dbReference type="eggNOG" id="KOG1303">
    <property type="taxonomic scope" value="Eukaryota"/>
</dbReference>
<keyword evidence="5 7" id="KW-1133">Transmembrane helix</keyword>
<evidence type="ECO:0000313" key="9">
    <source>
        <dbReference type="EMBL" id="ERN20020.1"/>
    </source>
</evidence>
<dbReference type="OMA" id="CIVKFAS"/>
<dbReference type="EMBL" id="KI392062">
    <property type="protein sequence ID" value="ERN20020.1"/>
    <property type="molecule type" value="Genomic_DNA"/>
</dbReference>
<reference evidence="10" key="1">
    <citation type="journal article" date="2013" name="Science">
        <title>The Amborella genome and the evolution of flowering plants.</title>
        <authorList>
            <consortium name="Amborella Genome Project"/>
        </authorList>
    </citation>
    <scope>NUCLEOTIDE SEQUENCE [LARGE SCALE GENOMIC DNA]</scope>
</reference>
<evidence type="ECO:0000313" key="10">
    <source>
        <dbReference type="Proteomes" id="UP000017836"/>
    </source>
</evidence>
<evidence type="ECO:0000256" key="4">
    <source>
        <dbReference type="ARBA" id="ARBA00022970"/>
    </source>
</evidence>
<evidence type="ECO:0000259" key="8">
    <source>
        <dbReference type="Pfam" id="PF01490"/>
    </source>
</evidence>
<feature type="domain" description="Amino acid transporter transmembrane" evidence="8">
    <location>
        <begin position="24"/>
        <end position="459"/>
    </location>
</feature>
<keyword evidence="3 7" id="KW-0812">Transmembrane</keyword>
<protein>
    <recommendedName>
        <fullName evidence="8">Amino acid transporter transmembrane domain-containing protein</fullName>
    </recommendedName>
</protein>
<keyword evidence="4" id="KW-0029">Amino-acid transport</keyword>